<evidence type="ECO:0008006" key="2">
    <source>
        <dbReference type="Google" id="ProtNLM"/>
    </source>
</evidence>
<sequence length="46" mass="5675">MNRRDHECEQDFDCPKSTCLFYWKPTCVKPYFLMINQHRHNYCACT</sequence>
<protein>
    <recommendedName>
        <fullName evidence="2">Nodule Cysteine-Rich (NCR) secreted peptide</fullName>
    </recommendedName>
</protein>
<comment type="caution">
    <text evidence="1">The sequence shown here is derived from an EMBL/GenBank/DDBJ whole genome shotgun (WGS) entry which is preliminary data.</text>
</comment>
<dbReference type="Gramene" id="rna16155">
    <property type="protein sequence ID" value="RHN67905.1"/>
    <property type="gene ID" value="gene16155"/>
</dbReference>
<organism evidence="1">
    <name type="scientific">Medicago truncatula</name>
    <name type="common">Barrel medic</name>
    <name type="synonym">Medicago tribuloides</name>
    <dbReference type="NCBI Taxonomy" id="3880"/>
    <lineage>
        <taxon>Eukaryota</taxon>
        <taxon>Viridiplantae</taxon>
        <taxon>Streptophyta</taxon>
        <taxon>Embryophyta</taxon>
        <taxon>Tracheophyta</taxon>
        <taxon>Spermatophyta</taxon>
        <taxon>Magnoliopsida</taxon>
        <taxon>eudicotyledons</taxon>
        <taxon>Gunneridae</taxon>
        <taxon>Pentapetalae</taxon>
        <taxon>rosids</taxon>
        <taxon>fabids</taxon>
        <taxon>Fabales</taxon>
        <taxon>Fabaceae</taxon>
        <taxon>Papilionoideae</taxon>
        <taxon>50 kb inversion clade</taxon>
        <taxon>NPAAA clade</taxon>
        <taxon>Hologalegina</taxon>
        <taxon>IRL clade</taxon>
        <taxon>Trifolieae</taxon>
        <taxon>Medicago</taxon>
    </lineage>
</organism>
<name>A0A396IV82_MEDTR</name>
<proteinExistence type="predicted"/>
<reference evidence="1" key="1">
    <citation type="journal article" date="2018" name="Nat. Plants">
        <title>Whole-genome landscape of Medicago truncatula symbiotic genes.</title>
        <authorList>
            <person name="Pecrix Y."/>
            <person name="Gamas P."/>
            <person name="Carrere S."/>
        </authorList>
    </citation>
    <scope>NUCLEOTIDE SEQUENCE</scope>
    <source>
        <tissue evidence="1">Leaves</tissue>
    </source>
</reference>
<evidence type="ECO:0000313" key="1">
    <source>
        <dbReference type="EMBL" id="RHN67905.1"/>
    </source>
</evidence>
<accession>A0A396IV82</accession>
<dbReference type="EMBL" id="PSQE01000003">
    <property type="protein sequence ID" value="RHN67905.1"/>
    <property type="molecule type" value="Genomic_DNA"/>
</dbReference>
<gene>
    <name evidence="1" type="ORF">MtrunA17_Chr3g0107831</name>
</gene>
<dbReference type="AlphaFoldDB" id="A0A396IV82"/>
<dbReference type="Proteomes" id="UP000265566">
    <property type="component" value="Chromosome 3"/>
</dbReference>